<keyword evidence="3" id="KW-1185">Reference proteome</keyword>
<accession>A0A2P8EGD8</accession>
<comment type="caution">
    <text evidence="2">The sequence shown here is derived from an EMBL/GenBank/DDBJ whole genome shotgun (WGS) entry which is preliminary data.</text>
</comment>
<sequence length="262" mass="27829">MQTSTVLVTGGTGTLGSLVTPILLDAGRQVRVLSRSSRPSGDGIEYVSGDLLEGDAAPRAVDGVETVLHLAGGANAKSDPKATRNLVRAATRAGVNHLVGISVVGADRVPVGYFRNKLAVERIVADSELPWTMLRAAQFHDLVVALGNALAKSPVVPAPTSMWWQPVDARDVATRIAELTLGEPAGLVPDITGPRVYPLGELIRGYLRAAGKRRLTVPLRLPSKAGRAFRNQENLALEGALVAQRTWEDFLAERFATPAHPS</sequence>
<dbReference type="PANTHER" id="PTHR12126">
    <property type="entry name" value="NADH-UBIQUINONE OXIDOREDUCTASE 39 KDA SUBUNIT-RELATED"/>
    <property type="match status" value="1"/>
</dbReference>
<dbReference type="SUPFAM" id="SSF51735">
    <property type="entry name" value="NAD(P)-binding Rossmann-fold domains"/>
    <property type="match status" value="1"/>
</dbReference>
<organism evidence="2 3">
    <name type="scientific">Haloactinopolyspora alba</name>
    <dbReference type="NCBI Taxonomy" id="648780"/>
    <lineage>
        <taxon>Bacteria</taxon>
        <taxon>Bacillati</taxon>
        <taxon>Actinomycetota</taxon>
        <taxon>Actinomycetes</taxon>
        <taxon>Jiangellales</taxon>
        <taxon>Jiangellaceae</taxon>
        <taxon>Haloactinopolyspora</taxon>
    </lineage>
</organism>
<dbReference type="InterPro" id="IPR036291">
    <property type="entry name" value="NAD(P)-bd_dom_sf"/>
</dbReference>
<feature type="domain" description="NAD(P)-binding" evidence="1">
    <location>
        <begin position="10"/>
        <end position="141"/>
    </location>
</feature>
<evidence type="ECO:0000259" key="1">
    <source>
        <dbReference type="Pfam" id="PF13460"/>
    </source>
</evidence>
<dbReference type="OrthoDB" id="9771302at2"/>
<dbReference type="InterPro" id="IPR051207">
    <property type="entry name" value="ComplexI_NDUFA9_subunit"/>
</dbReference>
<dbReference type="EMBL" id="PYGE01000001">
    <property type="protein sequence ID" value="PSL08520.1"/>
    <property type="molecule type" value="Genomic_DNA"/>
</dbReference>
<dbReference type="Pfam" id="PF13460">
    <property type="entry name" value="NAD_binding_10"/>
    <property type="match status" value="1"/>
</dbReference>
<dbReference type="Gene3D" id="3.40.50.720">
    <property type="entry name" value="NAD(P)-binding Rossmann-like Domain"/>
    <property type="match status" value="1"/>
</dbReference>
<proteinExistence type="predicted"/>
<dbReference type="InterPro" id="IPR016040">
    <property type="entry name" value="NAD(P)-bd_dom"/>
</dbReference>
<dbReference type="GO" id="GO:0044877">
    <property type="term" value="F:protein-containing complex binding"/>
    <property type="evidence" value="ECO:0007669"/>
    <property type="project" value="TreeGrafter"/>
</dbReference>
<dbReference type="RefSeq" id="WP_106535551.1">
    <property type="nucleotide sequence ID" value="NZ_ML142897.1"/>
</dbReference>
<dbReference type="Proteomes" id="UP000243528">
    <property type="component" value="Unassembled WGS sequence"/>
</dbReference>
<name>A0A2P8EGD8_9ACTN</name>
<dbReference type="AlphaFoldDB" id="A0A2P8EGD8"/>
<protein>
    <submittedName>
        <fullName evidence="2">Uncharacterized protein YbjT (DUF2867 family)</fullName>
    </submittedName>
</protein>
<evidence type="ECO:0000313" key="2">
    <source>
        <dbReference type="EMBL" id="PSL08520.1"/>
    </source>
</evidence>
<reference evidence="2 3" key="1">
    <citation type="submission" date="2018-03" db="EMBL/GenBank/DDBJ databases">
        <title>Genomic Encyclopedia of Archaeal and Bacterial Type Strains, Phase II (KMG-II): from individual species to whole genera.</title>
        <authorList>
            <person name="Goeker M."/>
        </authorList>
    </citation>
    <scope>NUCLEOTIDE SEQUENCE [LARGE SCALE GENOMIC DNA]</scope>
    <source>
        <strain evidence="2 3">DSM 45211</strain>
    </source>
</reference>
<evidence type="ECO:0000313" key="3">
    <source>
        <dbReference type="Proteomes" id="UP000243528"/>
    </source>
</evidence>
<dbReference type="PANTHER" id="PTHR12126:SF11">
    <property type="entry name" value="NADH DEHYDROGENASE [UBIQUINONE] 1 ALPHA SUBCOMPLEX SUBUNIT 9, MITOCHONDRIAL"/>
    <property type="match status" value="1"/>
</dbReference>
<gene>
    <name evidence="2" type="ORF">CLV30_101494</name>
</gene>